<dbReference type="InterPro" id="IPR003593">
    <property type="entry name" value="AAA+_ATPase"/>
</dbReference>
<dbReference type="OrthoDB" id="2110130at2759"/>
<dbReference type="InterPro" id="IPR003439">
    <property type="entry name" value="ABC_transporter-like_ATP-bd"/>
</dbReference>
<dbReference type="InterPro" id="IPR050611">
    <property type="entry name" value="ABCF"/>
</dbReference>
<name>A0A2X0L5T6_9BASI</name>
<reference evidence="7" key="1">
    <citation type="submission" date="2016-10" db="EMBL/GenBank/DDBJ databases">
        <authorList>
            <person name="Jeantristanb JTB J.-T."/>
            <person name="Ricardo R."/>
        </authorList>
    </citation>
    <scope>NUCLEOTIDE SEQUENCE [LARGE SCALE GENOMIC DNA]</scope>
</reference>
<dbReference type="FunFam" id="3.40.50.300:FF:001092">
    <property type="entry name" value="ATP-binding cassette sub-family F member 2"/>
    <property type="match status" value="1"/>
</dbReference>
<feature type="domain" description="ABC transporter" evidence="5">
    <location>
        <begin position="187"/>
        <end position="466"/>
    </location>
</feature>
<dbReference type="GO" id="GO:0005524">
    <property type="term" value="F:ATP binding"/>
    <property type="evidence" value="ECO:0007669"/>
    <property type="project" value="UniProtKB-KW"/>
</dbReference>
<keyword evidence="3" id="KW-0067">ATP-binding</keyword>
<evidence type="ECO:0000313" key="6">
    <source>
        <dbReference type="EMBL" id="SCZ96524.1"/>
    </source>
</evidence>
<organism evidence="6 7">
    <name type="scientific">Microbotryum saponariae</name>
    <dbReference type="NCBI Taxonomy" id="289078"/>
    <lineage>
        <taxon>Eukaryota</taxon>
        <taxon>Fungi</taxon>
        <taxon>Dikarya</taxon>
        <taxon>Basidiomycota</taxon>
        <taxon>Pucciniomycotina</taxon>
        <taxon>Microbotryomycetes</taxon>
        <taxon>Microbotryales</taxon>
        <taxon>Microbotryaceae</taxon>
        <taxon>Microbotryum</taxon>
    </lineage>
</organism>
<evidence type="ECO:0000256" key="3">
    <source>
        <dbReference type="ARBA" id="ARBA00022840"/>
    </source>
</evidence>
<evidence type="ECO:0000256" key="2">
    <source>
        <dbReference type="ARBA" id="ARBA00022741"/>
    </source>
</evidence>
<feature type="compositionally biased region" description="Basic and acidic residues" evidence="4">
    <location>
        <begin position="315"/>
        <end position="325"/>
    </location>
</feature>
<dbReference type="SMART" id="SM00382">
    <property type="entry name" value="AAA"/>
    <property type="match status" value="2"/>
</dbReference>
<dbReference type="InterPro" id="IPR027417">
    <property type="entry name" value="P-loop_NTPase"/>
</dbReference>
<dbReference type="CDD" id="cd03221">
    <property type="entry name" value="ABCF_EF-3"/>
    <property type="match status" value="2"/>
</dbReference>
<dbReference type="InterPro" id="IPR032781">
    <property type="entry name" value="ABC_tran_Xtn"/>
</dbReference>
<feature type="domain" description="ABC transporter" evidence="5">
    <location>
        <begin position="533"/>
        <end position="775"/>
    </location>
</feature>
<dbReference type="STRING" id="289078.A0A2X0L5T6"/>
<feature type="region of interest" description="Disordered" evidence="4">
    <location>
        <begin position="289"/>
        <end position="325"/>
    </location>
</feature>
<sequence length="776" mass="86406">MSSASEILSNCFKAGVDYPILNYVSSLWSDPQADPNDDPVRTFIRPLLEGEQIEARTIDQVCEALQALWVARTGGMKKGTSGKGEPTKLENVLDMRRQEALSKRQTVTQVVDIASVVKARDTQVNLKALEKAEAKIAAKMAKRDRKNAYESSKLLDAAKAQKSYEELFLEVNPLQSASQNKGKSKDIHLENIDVSFGSLRILSNATLTLPHGRRAGLIGRNGIGKSTLLRAMALREVAIPQHITILYVQQEVIGDDTLAIDSVLQADVHRTRLMTEEAELNATLQSMEDAADQAEASAKENGALPAQDEASSSAEAKKKDRKRDEVTARLGEVQNILVEIDADSGPSRAAELLAGLGFSASDQKLPTRAFSGGWRMRLSLARALFCKPDLLLLDEPSNNLDLNALAWLEDYLQTWPSTLFVVSHDRAFLDAVATDIIHQHNERLDYYKGNFTQFYATKSERAKQQRREYDAQEQYKQHLQAFIDRWRYNANRAAQAQMKIKILEKLPDLEPPEEDDVVTFKFPETDKISPPLLQLSDVSFGYTKDKPLLKDVNVDVGLDSRMGLIGANGAGKSTLLKLLIGELRPTSGQQTRNGRLRIAYFAQHHIDSLDLTVNSVQFLAKMFPGKSEQEYRQHLGAFGITGMTSLQLIGTLSGGQKSRVSFATLSLQQPHVSIALTTRFILHFSHKESDTTFYFTHQILLLDEPTNHLDIEGLDALMNALKAWNGGVIVISHDSTFLHTVCDQLWVCADQKVEKFYGDVTEYKNIIVNNAKNKPT</sequence>
<dbReference type="Gene3D" id="3.40.50.300">
    <property type="entry name" value="P-loop containing nucleotide triphosphate hydrolases"/>
    <property type="match status" value="2"/>
</dbReference>
<evidence type="ECO:0000256" key="1">
    <source>
        <dbReference type="ARBA" id="ARBA00022737"/>
    </source>
</evidence>
<dbReference type="PANTHER" id="PTHR19211">
    <property type="entry name" value="ATP-BINDING TRANSPORT PROTEIN-RELATED"/>
    <property type="match status" value="1"/>
</dbReference>
<dbReference type="EMBL" id="FMWP01000088">
    <property type="protein sequence ID" value="SCZ96524.1"/>
    <property type="molecule type" value="Genomic_DNA"/>
</dbReference>
<evidence type="ECO:0000256" key="4">
    <source>
        <dbReference type="SAM" id="MobiDB-lite"/>
    </source>
</evidence>
<keyword evidence="7" id="KW-1185">Reference proteome</keyword>
<accession>A0A2X0L5T6</accession>
<evidence type="ECO:0000259" key="5">
    <source>
        <dbReference type="PROSITE" id="PS50893"/>
    </source>
</evidence>
<dbReference type="SUPFAM" id="SSF52540">
    <property type="entry name" value="P-loop containing nucleoside triphosphate hydrolases"/>
    <property type="match status" value="2"/>
</dbReference>
<dbReference type="GO" id="GO:0016887">
    <property type="term" value="F:ATP hydrolysis activity"/>
    <property type="evidence" value="ECO:0007669"/>
    <property type="project" value="InterPro"/>
</dbReference>
<evidence type="ECO:0000313" key="7">
    <source>
        <dbReference type="Proteomes" id="UP000249723"/>
    </source>
</evidence>
<keyword evidence="1" id="KW-0677">Repeat</keyword>
<gene>
    <name evidence="6" type="ORF">BZ3500_MVSOF-1268-A1-R1_CHR8-2G10263</name>
</gene>
<dbReference type="Pfam" id="PF00005">
    <property type="entry name" value="ABC_tran"/>
    <property type="match status" value="2"/>
</dbReference>
<protein>
    <submittedName>
        <fullName evidence="6">BZ3500_MvSof-1268-A1-R1_Chr8-2g10263 protein</fullName>
    </submittedName>
</protein>
<dbReference type="Pfam" id="PF12848">
    <property type="entry name" value="ABC_tran_Xtn"/>
    <property type="match status" value="1"/>
</dbReference>
<dbReference type="InterPro" id="IPR017871">
    <property type="entry name" value="ABC_transporter-like_CS"/>
</dbReference>
<dbReference type="AlphaFoldDB" id="A0A2X0L5T6"/>
<dbReference type="FunFam" id="3.40.50.300:FF:001135">
    <property type="entry name" value="ABC transporter F family member 3"/>
    <property type="match status" value="1"/>
</dbReference>
<dbReference type="PROSITE" id="PS50893">
    <property type="entry name" value="ABC_TRANSPORTER_2"/>
    <property type="match status" value="2"/>
</dbReference>
<keyword evidence="2" id="KW-0547">Nucleotide-binding</keyword>
<dbReference type="PANTHER" id="PTHR19211:SF117">
    <property type="entry name" value="ATP-BINDING CASSETTE SUB-FAMILY F MEMBER 3"/>
    <property type="match status" value="1"/>
</dbReference>
<dbReference type="PROSITE" id="PS00211">
    <property type="entry name" value="ABC_TRANSPORTER_1"/>
    <property type="match status" value="2"/>
</dbReference>
<dbReference type="Proteomes" id="UP000249723">
    <property type="component" value="Unassembled WGS sequence"/>
</dbReference>
<proteinExistence type="predicted"/>